<keyword evidence="3" id="KW-0808">Transferase</keyword>
<evidence type="ECO:0000259" key="2">
    <source>
        <dbReference type="Pfam" id="PF01757"/>
    </source>
</evidence>
<dbReference type="Pfam" id="PF01757">
    <property type="entry name" value="Acyl_transf_3"/>
    <property type="match status" value="1"/>
</dbReference>
<keyword evidence="4" id="KW-1185">Reference proteome</keyword>
<feature type="transmembrane region" description="Helical" evidence="1">
    <location>
        <begin position="92"/>
        <end position="110"/>
    </location>
</feature>
<accession>A0A2T0LKU8</accession>
<feature type="transmembrane region" description="Helical" evidence="1">
    <location>
        <begin position="49"/>
        <end position="72"/>
    </location>
</feature>
<dbReference type="RefSeq" id="WP_106182127.1">
    <property type="nucleotide sequence ID" value="NZ_PVNH01000014.1"/>
</dbReference>
<feature type="transmembrane region" description="Helical" evidence="1">
    <location>
        <begin position="324"/>
        <end position="347"/>
    </location>
</feature>
<dbReference type="Proteomes" id="UP000238362">
    <property type="component" value="Unassembled WGS sequence"/>
</dbReference>
<keyword evidence="1" id="KW-0472">Membrane</keyword>
<feature type="transmembrane region" description="Helical" evidence="1">
    <location>
        <begin position="212"/>
        <end position="234"/>
    </location>
</feature>
<evidence type="ECO:0000313" key="3">
    <source>
        <dbReference type="EMBL" id="PRX43573.1"/>
    </source>
</evidence>
<sequence>MQTTPARDVLLDLVRAAAIVAVVVQHWTMPVLAYSDGVLTTGNALTTPGWWVLTWLSQVMPLVFFAGGAANLLSLRTAGSARDWLARRTRRLLLPVLPLLAVWLVVPRLLRDLGVPAQPVEIAGDIAAQLLWFLAVYLLTVLATPLMAALHRRAGFGVLIGLAAAAVVVDVVRFEVTPLAGYVNAVFVWLAVHQLGFHYAEGRLRTLSRRGALGLAAAGFGGTALLVAFGPYAASMIGMPGAPVSNMSPPAACLISLAAGQIGLVLAARSTLVRLVRTPFVGAAVGWLGPRFMSVYLWHMPALVVVSGGTVLALGYATPEPGTPAWLATTPSWLVLTGAVLAVLLRVFGRFETPRGSAAPPPPAGQLAAACLLASAGLLGLAATGFSAEPASGPVLWVSLIAAGYLLGTRPVRVTAPAIRG</sequence>
<name>A0A2T0LKU8_9PSEU</name>
<dbReference type="InterPro" id="IPR002656">
    <property type="entry name" value="Acyl_transf_3_dom"/>
</dbReference>
<gene>
    <name evidence="3" type="ORF">B0I33_11432</name>
</gene>
<feature type="transmembrane region" description="Helical" evidence="1">
    <location>
        <begin position="254"/>
        <end position="276"/>
    </location>
</feature>
<feature type="transmembrane region" description="Helical" evidence="1">
    <location>
        <begin position="130"/>
        <end position="149"/>
    </location>
</feature>
<evidence type="ECO:0000256" key="1">
    <source>
        <dbReference type="SAM" id="Phobius"/>
    </source>
</evidence>
<dbReference type="GO" id="GO:0016747">
    <property type="term" value="F:acyltransferase activity, transferring groups other than amino-acyl groups"/>
    <property type="evidence" value="ECO:0007669"/>
    <property type="project" value="InterPro"/>
</dbReference>
<dbReference type="OrthoDB" id="8206682at2"/>
<feature type="transmembrane region" description="Helical" evidence="1">
    <location>
        <begin position="180"/>
        <end position="200"/>
    </location>
</feature>
<evidence type="ECO:0000313" key="4">
    <source>
        <dbReference type="Proteomes" id="UP000238362"/>
    </source>
</evidence>
<organism evidence="3 4">
    <name type="scientific">Prauserella shujinwangii</name>
    <dbReference type="NCBI Taxonomy" id="1453103"/>
    <lineage>
        <taxon>Bacteria</taxon>
        <taxon>Bacillati</taxon>
        <taxon>Actinomycetota</taxon>
        <taxon>Actinomycetes</taxon>
        <taxon>Pseudonocardiales</taxon>
        <taxon>Pseudonocardiaceae</taxon>
        <taxon>Prauserella</taxon>
    </lineage>
</organism>
<feature type="transmembrane region" description="Helical" evidence="1">
    <location>
        <begin position="156"/>
        <end position="174"/>
    </location>
</feature>
<keyword evidence="3" id="KW-0012">Acyltransferase</keyword>
<keyword evidence="1" id="KW-1133">Transmembrane helix</keyword>
<protein>
    <submittedName>
        <fullName evidence="3">Acyltransferase-like protein</fullName>
    </submittedName>
</protein>
<proteinExistence type="predicted"/>
<keyword evidence="1" id="KW-0812">Transmembrane</keyword>
<dbReference type="AlphaFoldDB" id="A0A2T0LKU8"/>
<comment type="caution">
    <text evidence="3">The sequence shown here is derived from an EMBL/GenBank/DDBJ whole genome shotgun (WGS) entry which is preliminary data.</text>
</comment>
<feature type="transmembrane region" description="Helical" evidence="1">
    <location>
        <begin position="296"/>
        <end position="318"/>
    </location>
</feature>
<reference evidence="3 4" key="1">
    <citation type="submission" date="2018-03" db="EMBL/GenBank/DDBJ databases">
        <title>Genomic Encyclopedia of Type Strains, Phase III (KMG-III): the genomes of soil and plant-associated and newly described type strains.</title>
        <authorList>
            <person name="Whitman W."/>
        </authorList>
    </citation>
    <scope>NUCLEOTIDE SEQUENCE [LARGE SCALE GENOMIC DNA]</scope>
    <source>
        <strain evidence="3 4">CGMCC 4.7125</strain>
    </source>
</reference>
<feature type="domain" description="Acyltransferase 3" evidence="2">
    <location>
        <begin position="11"/>
        <end position="344"/>
    </location>
</feature>
<dbReference type="EMBL" id="PVNH01000014">
    <property type="protein sequence ID" value="PRX43573.1"/>
    <property type="molecule type" value="Genomic_DNA"/>
</dbReference>
<feature type="transmembrane region" description="Helical" evidence="1">
    <location>
        <begin position="9"/>
        <end position="29"/>
    </location>
</feature>